<feature type="domain" description="Tyrosine-protein phosphatase" evidence="1">
    <location>
        <begin position="18"/>
        <end position="146"/>
    </location>
</feature>
<evidence type="ECO:0000259" key="1">
    <source>
        <dbReference type="PROSITE" id="PS50055"/>
    </source>
</evidence>
<organism evidence="2 3">
    <name type="scientific">Cotesia typhae</name>
    <dbReference type="NCBI Taxonomy" id="2053667"/>
    <lineage>
        <taxon>Eukaryota</taxon>
        <taxon>Metazoa</taxon>
        <taxon>Ecdysozoa</taxon>
        <taxon>Arthropoda</taxon>
        <taxon>Hexapoda</taxon>
        <taxon>Insecta</taxon>
        <taxon>Pterygota</taxon>
        <taxon>Neoptera</taxon>
        <taxon>Endopterygota</taxon>
        <taxon>Hymenoptera</taxon>
        <taxon>Apocrita</taxon>
        <taxon>Ichneumonoidea</taxon>
        <taxon>Braconidae</taxon>
        <taxon>Microgastrinae</taxon>
        <taxon>Cotesia</taxon>
    </lineage>
</organism>
<reference evidence="2" key="2">
    <citation type="submission" date="2021-04" db="EMBL/GenBank/DDBJ databases">
        <title>Genome-wide patterns of bracovirus chromosomal integration into multiple host tissues during parasitism.</title>
        <authorList>
            <person name="Chebbi M.A.C."/>
        </authorList>
    </citation>
    <scope>NUCLEOTIDE SEQUENCE</scope>
    <source>
        <tissue evidence="2">Whole body</tissue>
    </source>
</reference>
<dbReference type="GO" id="GO:0004725">
    <property type="term" value="F:protein tyrosine phosphatase activity"/>
    <property type="evidence" value="ECO:0007669"/>
    <property type="project" value="InterPro"/>
</dbReference>
<comment type="caution">
    <text evidence="2">The sequence shown here is derived from an EMBL/GenBank/DDBJ whole genome shotgun (WGS) entry which is preliminary data.</text>
</comment>
<dbReference type="AlphaFoldDB" id="A0A8J5QWD9"/>
<accession>A0A8J5QWD9</accession>
<dbReference type="Proteomes" id="UP000729913">
    <property type="component" value="Unassembled WGS sequence"/>
</dbReference>
<gene>
    <name evidence="2" type="ORF">G9C98_001396</name>
</gene>
<evidence type="ECO:0000313" key="3">
    <source>
        <dbReference type="Proteomes" id="UP000729913"/>
    </source>
</evidence>
<dbReference type="Pfam" id="PF00102">
    <property type="entry name" value="Y_phosphatase"/>
    <property type="match status" value="1"/>
</dbReference>
<name>A0A8J5QWD9_9HYME</name>
<dbReference type="InterPro" id="IPR000242">
    <property type="entry name" value="PTP_cat"/>
</dbReference>
<reference evidence="2" key="1">
    <citation type="submission" date="2020-03" db="EMBL/GenBank/DDBJ databases">
        <authorList>
            <person name="Chebbi M.A."/>
            <person name="Drezen J.M."/>
        </authorList>
    </citation>
    <scope>NUCLEOTIDE SEQUENCE</scope>
    <source>
        <tissue evidence="2">Whole body</tissue>
    </source>
</reference>
<sequence>MWVNLPYGRRLSLINCHYTQIILTVRNNKEKKSKKITHYQYHEFPDQQTPFYSVQLISFWKIVNKKYEGITSLEEKENGLCPIVMYNAGCFERLVSICAIDICLDQLTEEQSVSVPDTLLDVKYQVSFDSMSTEEQEFIDKTVKHIKSTLL</sequence>
<protein>
    <recommendedName>
        <fullName evidence="1">Tyrosine-protein phosphatase domain-containing protein</fullName>
    </recommendedName>
</protein>
<keyword evidence="3" id="KW-1185">Reference proteome</keyword>
<dbReference type="EMBL" id="JAAOIC020000053">
    <property type="protein sequence ID" value="KAG8035740.1"/>
    <property type="molecule type" value="Genomic_DNA"/>
</dbReference>
<proteinExistence type="predicted"/>
<evidence type="ECO:0000313" key="2">
    <source>
        <dbReference type="EMBL" id="KAG8035740.1"/>
    </source>
</evidence>
<dbReference type="OrthoDB" id="7681196at2759"/>
<dbReference type="PROSITE" id="PS50055">
    <property type="entry name" value="TYR_PHOSPHATASE_PTP"/>
    <property type="match status" value="1"/>
</dbReference>